<comment type="caution">
    <text evidence="14">The sequence shown here is derived from an EMBL/GenBank/DDBJ whole genome shotgun (WGS) entry which is preliminary data.</text>
</comment>
<keyword evidence="9 12" id="KW-0460">Magnesium</keyword>
<protein>
    <recommendedName>
        <fullName evidence="3 12">Pyruvate kinase</fullName>
        <ecNumber evidence="3 12">2.7.1.40</ecNumber>
    </recommendedName>
</protein>
<dbReference type="EMBL" id="JBHRSK010000015">
    <property type="protein sequence ID" value="MFC2969813.1"/>
    <property type="molecule type" value="Genomic_DNA"/>
</dbReference>
<gene>
    <name evidence="14" type="ORF">ACFOES_17070</name>
</gene>
<dbReference type="PANTHER" id="PTHR11817">
    <property type="entry name" value="PYRUVATE KINASE"/>
    <property type="match status" value="1"/>
</dbReference>
<accession>A0ABV7ALG8</accession>
<dbReference type="GO" id="GO:0016301">
    <property type="term" value="F:kinase activity"/>
    <property type="evidence" value="ECO:0007669"/>
    <property type="project" value="UniProtKB-KW"/>
</dbReference>
<evidence type="ECO:0000259" key="13">
    <source>
        <dbReference type="Pfam" id="PF00224"/>
    </source>
</evidence>
<keyword evidence="4 12" id="KW-0808">Transferase</keyword>
<evidence type="ECO:0000256" key="9">
    <source>
        <dbReference type="ARBA" id="ARBA00022842"/>
    </source>
</evidence>
<keyword evidence="6" id="KW-0547">Nucleotide-binding</keyword>
<organism evidence="14 15">
    <name type="scientific">Acidimangrovimonas pyrenivorans</name>
    <dbReference type="NCBI Taxonomy" id="2030798"/>
    <lineage>
        <taxon>Bacteria</taxon>
        <taxon>Pseudomonadati</taxon>
        <taxon>Pseudomonadota</taxon>
        <taxon>Alphaproteobacteria</taxon>
        <taxon>Rhodobacterales</taxon>
        <taxon>Paracoccaceae</taxon>
        <taxon>Acidimangrovimonas</taxon>
    </lineage>
</organism>
<comment type="pathway">
    <text evidence="1 12">Carbohydrate degradation; glycolysis; pyruvate from D-glyceraldehyde 3-phosphate: step 5/5.</text>
</comment>
<evidence type="ECO:0000256" key="5">
    <source>
        <dbReference type="ARBA" id="ARBA00022723"/>
    </source>
</evidence>
<evidence type="ECO:0000256" key="10">
    <source>
        <dbReference type="ARBA" id="ARBA00023152"/>
    </source>
</evidence>
<reference evidence="15" key="1">
    <citation type="journal article" date="2019" name="Int. J. Syst. Evol. Microbiol.">
        <title>The Global Catalogue of Microorganisms (GCM) 10K type strain sequencing project: providing services to taxonomists for standard genome sequencing and annotation.</title>
        <authorList>
            <consortium name="The Broad Institute Genomics Platform"/>
            <consortium name="The Broad Institute Genome Sequencing Center for Infectious Disease"/>
            <person name="Wu L."/>
            <person name="Ma J."/>
        </authorList>
    </citation>
    <scope>NUCLEOTIDE SEQUENCE [LARGE SCALE GENOMIC DNA]</scope>
    <source>
        <strain evidence="15">KCTC 62192</strain>
    </source>
</reference>
<comment type="similarity">
    <text evidence="2 12">Belongs to the pyruvate kinase family.</text>
</comment>
<dbReference type="Pfam" id="PF00224">
    <property type="entry name" value="PK"/>
    <property type="match status" value="1"/>
</dbReference>
<keyword evidence="10 12" id="KW-0324">Glycolysis</keyword>
<keyword evidence="8" id="KW-0067">ATP-binding</keyword>
<keyword evidence="11 14" id="KW-0670">Pyruvate</keyword>
<dbReference type="InterPro" id="IPR015813">
    <property type="entry name" value="Pyrv/PenolPyrv_kinase-like_dom"/>
</dbReference>
<dbReference type="SUPFAM" id="SSF51621">
    <property type="entry name" value="Phosphoenolpyruvate/pyruvate domain"/>
    <property type="match status" value="1"/>
</dbReference>
<keyword evidence="5" id="KW-0479">Metal-binding</keyword>
<evidence type="ECO:0000256" key="6">
    <source>
        <dbReference type="ARBA" id="ARBA00022741"/>
    </source>
</evidence>
<feature type="domain" description="Pyruvate kinase barrel" evidence="13">
    <location>
        <begin position="140"/>
        <end position="458"/>
    </location>
</feature>
<evidence type="ECO:0000313" key="15">
    <source>
        <dbReference type="Proteomes" id="UP001595443"/>
    </source>
</evidence>
<name>A0ABV7ALG8_9RHOB</name>
<dbReference type="Gene3D" id="3.20.20.60">
    <property type="entry name" value="Phosphoenolpyruvate-binding domains"/>
    <property type="match status" value="1"/>
</dbReference>
<dbReference type="InterPro" id="IPR001697">
    <property type="entry name" value="Pyr_Knase"/>
</dbReference>
<keyword evidence="7 12" id="KW-0418">Kinase</keyword>
<evidence type="ECO:0000256" key="2">
    <source>
        <dbReference type="ARBA" id="ARBA00008663"/>
    </source>
</evidence>
<sequence>MIVASEIPSTTGTARRLHGQLAAIRTALRAEAEATLAAWEPALERAAFRSSARNLADYLALRSVDLRPLQDDLLALGLSSLGRCEAHVGPSLDAVISVLAALAGMAPEPGPAPADFERAQQVIAARRDALFGPRSDGPETRVMVTLPTEAAENPDLIRRLIAAGADCVRINCAHDGPEAWQAMVGHTRAAAREAGREIRVAMDLGGPKVRIERIEAEKKPRLFRGDRFLLAKTPDADAGGRVLATLSHPQLIDHLRADSEIWIDDGKIGARVIERAPSHAVLEVTSARDKGVKLKPEKGVNLPGVDIDIPALTAADLAALDTVMQHADIVGFSFVQTPEDVRDLIAAMEERREERDLPALMLKIETQLAVRNLPRLIVQAGGALPVAVMIARGDLAVEIGLERMSEIQEELLWLCEAAQVPVVWATQVLDGLLKEGHASRAEATDAAMSQRAECVMLNKGAYLPEAVQMLRGILGRMDRHQSKKMARLGPLGSWRARQEL</sequence>
<keyword evidence="15" id="KW-1185">Reference proteome</keyword>
<dbReference type="Proteomes" id="UP001595443">
    <property type="component" value="Unassembled WGS sequence"/>
</dbReference>
<dbReference type="InterPro" id="IPR015793">
    <property type="entry name" value="Pyrv_Knase_brl"/>
</dbReference>
<dbReference type="InterPro" id="IPR011037">
    <property type="entry name" value="Pyrv_Knase-like_insert_dom_sf"/>
</dbReference>
<dbReference type="EC" id="2.7.1.40" evidence="3 12"/>
<proteinExistence type="inferred from homology"/>
<dbReference type="InterPro" id="IPR040442">
    <property type="entry name" value="Pyrv_kinase-like_dom_sf"/>
</dbReference>
<evidence type="ECO:0000256" key="3">
    <source>
        <dbReference type="ARBA" id="ARBA00012142"/>
    </source>
</evidence>
<dbReference type="InterPro" id="IPR015806">
    <property type="entry name" value="Pyrv_Knase_insert_dom_sf"/>
</dbReference>
<evidence type="ECO:0000256" key="7">
    <source>
        <dbReference type="ARBA" id="ARBA00022777"/>
    </source>
</evidence>
<evidence type="ECO:0000256" key="8">
    <source>
        <dbReference type="ARBA" id="ARBA00022840"/>
    </source>
</evidence>
<evidence type="ECO:0000256" key="1">
    <source>
        <dbReference type="ARBA" id="ARBA00004997"/>
    </source>
</evidence>
<evidence type="ECO:0000313" key="14">
    <source>
        <dbReference type="EMBL" id="MFC2969813.1"/>
    </source>
</evidence>
<dbReference type="PRINTS" id="PR01050">
    <property type="entry name" value="PYRUVTKNASE"/>
</dbReference>
<dbReference type="SUPFAM" id="SSF50800">
    <property type="entry name" value="PK beta-barrel domain-like"/>
    <property type="match status" value="1"/>
</dbReference>
<dbReference type="RefSeq" id="WP_377834574.1">
    <property type="nucleotide sequence ID" value="NZ_JBHRSK010000015.1"/>
</dbReference>
<evidence type="ECO:0000256" key="12">
    <source>
        <dbReference type="RuleBase" id="RU000504"/>
    </source>
</evidence>
<dbReference type="Gene3D" id="2.40.33.10">
    <property type="entry name" value="PK beta-barrel domain-like"/>
    <property type="match status" value="1"/>
</dbReference>
<comment type="catalytic activity">
    <reaction evidence="12">
        <text>pyruvate + ATP = phosphoenolpyruvate + ADP + H(+)</text>
        <dbReference type="Rhea" id="RHEA:18157"/>
        <dbReference type="ChEBI" id="CHEBI:15361"/>
        <dbReference type="ChEBI" id="CHEBI:15378"/>
        <dbReference type="ChEBI" id="CHEBI:30616"/>
        <dbReference type="ChEBI" id="CHEBI:58702"/>
        <dbReference type="ChEBI" id="CHEBI:456216"/>
        <dbReference type="EC" id="2.7.1.40"/>
    </reaction>
</comment>
<evidence type="ECO:0000256" key="11">
    <source>
        <dbReference type="ARBA" id="ARBA00023317"/>
    </source>
</evidence>
<evidence type="ECO:0000256" key="4">
    <source>
        <dbReference type="ARBA" id="ARBA00022679"/>
    </source>
</evidence>